<dbReference type="SUPFAM" id="SSF53850">
    <property type="entry name" value="Periplasmic binding protein-like II"/>
    <property type="match status" value="1"/>
</dbReference>
<reference evidence="7 8" key="1">
    <citation type="submission" date="2023-11" db="EMBL/GenBank/DDBJ databases">
        <title>Lentzea sokolovensis, sp. nov., Lentzea kristufkii, sp. nov., and Lentzea miocenensis, sp. nov., rare actinobacteria from Sokolov Coal Basin, Miocene lacustrine sediment, Czech Republic.</title>
        <authorList>
            <person name="Lara A."/>
            <person name="Kotroba L."/>
            <person name="Nouioui I."/>
            <person name="Neumann-Schaal M."/>
            <person name="Mast Y."/>
            <person name="Chronakova A."/>
        </authorList>
    </citation>
    <scope>NUCLEOTIDE SEQUENCE [LARGE SCALE GENOMIC DNA]</scope>
    <source>
        <strain evidence="7 8">BCCO 10_0061</strain>
    </source>
</reference>
<evidence type="ECO:0000256" key="6">
    <source>
        <dbReference type="SAM" id="SignalP"/>
    </source>
</evidence>
<keyword evidence="1" id="KW-1003">Cell membrane</keyword>
<evidence type="ECO:0000313" key="8">
    <source>
        <dbReference type="Proteomes" id="UP001285352"/>
    </source>
</evidence>
<dbReference type="InterPro" id="IPR050490">
    <property type="entry name" value="Bact_solute-bd_prot1"/>
</dbReference>
<organism evidence="7 8">
    <name type="scientific">Lentzea sokolovensis</name>
    <dbReference type="NCBI Taxonomy" id="3095429"/>
    <lineage>
        <taxon>Bacteria</taxon>
        <taxon>Bacillati</taxon>
        <taxon>Actinomycetota</taxon>
        <taxon>Actinomycetes</taxon>
        <taxon>Pseudonocardiales</taxon>
        <taxon>Pseudonocardiaceae</taxon>
        <taxon>Lentzea</taxon>
    </lineage>
</organism>
<dbReference type="EMBL" id="JAXAVU010000014">
    <property type="protein sequence ID" value="MDX8147443.1"/>
    <property type="molecule type" value="Genomic_DNA"/>
</dbReference>
<gene>
    <name evidence="7" type="ORF">SK854_35405</name>
</gene>
<evidence type="ECO:0000256" key="2">
    <source>
        <dbReference type="ARBA" id="ARBA00022729"/>
    </source>
</evidence>
<evidence type="ECO:0000256" key="4">
    <source>
        <dbReference type="ARBA" id="ARBA00023139"/>
    </source>
</evidence>
<keyword evidence="3" id="KW-0472">Membrane</keyword>
<name>A0ABU4V6M3_9PSEU</name>
<keyword evidence="2 6" id="KW-0732">Signal</keyword>
<dbReference type="RefSeq" id="WP_319979494.1">
    <property type="nucleotide sequence ID" value="NZ_JAXAVU010000014.1"/>
</dbReference>
<proteinExistence type="predicted"/>
<protein>
    <submittedName>
        <fullName evidence="7">Extracellular solute-binding protein</fullName>
    </submittedName>
</protein>
<dbReference type="Gene3D" id="3.40.190.10">
    <property type="entry name" value="Periplasmic binding protein-like II"/>
    <property type="match status" value="1"/>
</dbReference>
<keyword evidence="8" id="KW-1185">Reference proteome</keyword>
<keyword evidence="4" id="KW-0564">Palmitate</keyword>
<keyword evidence="5" id="KW-0449">Lipoprotein</keyword>
<dbReference type="PANTHER" id="PTHR43649:SF33">
    <property type="entry name" value="POLYGALACTURONAN_RHAMNOGALACTURONAN-BINDING PROTEIN YTCQ"/>
    <property type="match status" value="1"/>
</dbReference>
<evidence type="ECO:0000256" key="1">
    <source>
        <dbReference type="ARBA" id="ARBA00022475"/>
    </source>
</evidence>
<feature type="signal peptide" evidence="6">
    <location>
        <begin position="1"/>
        <end position="24"/>
    </location>
</feature>
<sequence length="425" mass="45681">MISRRSLLAAIGLTLLAGCSSSTKDPNGPLKFWSSLRGTNTVVDAWNALNPREPVVLETVTSGFAGGNAKLSNAARAGNAPDVVSMADADLPMFALDGVTADLTDLVSARLRAELGEVAWSGATFGGRVYGVPLDLPPLLMLYREDVLREHGVDVPTTWDEFREAARALKARNIYLTAFHPNGYNLFAAHVMQTGGRWFGVDGDSWVVNFTDAGSLKAAEYWQGLLDEQLLFLAPGSSQEWLAALAEGRVASHLVSTWGVAALASSVPGGTGKWRIAAAPQWDPAKPSIGRDGASLHVITAESVKKERAMRFVEWMSTSPEAITARLSSGRSSLLPAAPKLWDAAAKQFKTTFYGGQDLYGLAAEQYELQHGGWMWGPRMQSTATSIHHGLARIPYGTTIAQALRDAEAETLPDMRSLGLSVRRS</sequence>
<accession>A0ABU4V6M3</accession>
<comment type="caution">
    <text evidence="7">The sequence shown here is derived from an EMBL/GenBank/DDBJ whole genome shotgun (WGS) entry which is preliminary data.</text>
</comment>
<dbReference type="Pfam" id="PF01547">
    <property type="entry name" value="SBP_bac_1"/>
    <property type="match status" value="1"/>
</dbReference>
<dbReference type="InterPro" id="IPR006059">
    <property type="entry name" value="SBP"/>
</dbReference>
<evidence type="ECO:0000256" key="5">
    <source>
        <dbReference type="ARBA" id="ARBA00023288"/>
    </source>
</evidence>
<evidence type="ECO:0000256" key="3">
    <source>
        <dbReference type="ARBA" id="ARBA00023136"/>
    </source>
</evidence>
<dbReference type="PROSITE" id="PS51257">
    <property type="entry name" value="PROKAR_LIPOPROTEIN"/>
    <property type="match status" value="1"/>
</dbReference>
<dbReference type="PANTHER" id="PTHR43649">
    <property type="entry name" value="ARABINOSE-BINDING PROTEIN-RELATED"/>
    <property type="match status" value="1"/>
</dbReference>
<dbReference type="Proteomes" id="UP001285352">
    <property type="component" value="Unassembled WGS sequence"/>
</dbReference>
<evidence type="ECO:0000313" key="7">
    <source>
        <dbReference type="EMBL" id="MDX8147443.1"/>
    </source>
</evidence>
<feature type="chain" id="PRO_5045568224" evidence="6">
    <location>
        <begin position="25"/>
        <end position="425"/>
    </location>
</feature>